<gene>
    <name evidence="1" type="ORF">ACFOUO_09890</name>
</gene>
<organism evidence="1 2">
    <name type="scientific">Salinithrix halophila</name>
    <dbReference type="NCBI Taxonomy" id="1485204"/>
    <lineage>
        <taxon>Bacteria</taxon>
        <taxon>Bacillati</taxon>
        <taxon>Bacillota</taxon>
        <taxon>Bacilli</taxon>
        <taxon>Bacillales</taxon>
        <taxon>Thermoactinomycetaceae</taxon>
        <taxon>Salinithrix</taxon>
    </lineage>
</organism>
<comment type="caution">
    <text evidence="1">The sequence shown here is derived from an EMBL/GenBank/DDBJ whole genome shotgun (WGS) entry which is preliminary data.</text>
</comment>
<name>A0ABV8JIE6_9BACL</name>
<accession>A0ABV8JIE6</accession>
<evidence type="ECO:0000313" key="1">
    <source>
        <dbReference type="EMBL" id="MFC4077124.1"/>
    </source>
</evidence>
<dbReference type="Proteomes" id="UP001595843">
    <property type="component" value="Unassembled WGS sequence"/>
</dbReference>
<proteinExistence type="predicted"/>
<reference evidence="2" key="1">
    <citation type="journal article" date="2019" name="Int. J. Syst. Evol. Microbiol.">
        <title>The Global Catalogue of Microorganisms (GCM) 10K type strain sequencing project: providing services to taxonomists for standard genome sequencing and annotation.</title>
        <authorList>
            <consortium name="The Broad Institute Genomics Platform"/>
            <consortium name="The Broad Institute Genome Sequencing Center for Infectious Disease"/>
            <person name="Wu L."/>
            <person name="Ma J."/>
        </authorList>
    </citation>
    <scope>NUCLEOTIDE SEQUENCE [LARGE SCALE GENOMIC DNA]</scope>
    <source>
        <strain evidence="2">IBRC-M 10813</strain>
    </source>
</reference>
<keyword evidence="2" id="KW-1185">Reference proteome</keyword>
<protein>
    <submittedName>
        <fullName evidence="1">Uncharacterized protein</fullName>
    </submittedName>
</protein>
<sequence>MEFDKCVFEERKKRFLSLFDRYFQVNDKVKKGKISEGDLTLEFWKVTLPKWFVQFSDSNINYSEDVWELDSWLYAMDNRPWNWWSYWVENNILYLELQVHGHPYTVETVIYVADVLNANKIDVLENYHF</sequence>
<dbReference type="EMBL" id="JBHSAP010000009">
    <property type="protein sequence ID" value="MFC4077124.1"/>
    <property type="molecule type" value="Genomic_DNA"/>
</dbReference>
<evidence type="ECO:0000313" key="2">
    <source>
        <dbReference type="Proteomes" id="UP001595843"/>
    </source>
</evidence>